<feature type="chain" id="PRO_5040106234" evidence="2">
    <location>
        <begin position="17"/>
        <end position="197"/>
    </location>
</feature>
<name>A0A9N7TXJ4_PLEPL</name>
<evidence type="ECO:0000256" key="1">
    <source>
        <dbReference type="SAM" id="MobiDB-lite"/>
    </source>
</evidence>
<dbReference type="EMBL" id="CADEAL010000492">
    <property type="protein sequence ID" value="CAB1420935.1"/>
    <property type="molecule type" value="Genomic_DNA"/>
</dbReference>
<feature type="region of interest" description="Disordered" evidence="1">
    <location>
        <begin position="176"/>
        <end position="197"/>
    </location>
</feature>
<dbReference type="Proteomes" id="UP001153269">
    <property type="component" value="Unassembled WGS sequence"/>
</dbReference>
<keyword evidence="2" id="KW-0732">Signal</keyword>
<keyword evidence="4" id="KW-1185">Reference proteome</keyword>
<evidence type="ECO:0000313" key="4">
    <source>
        <dbReference type="Proteomes" id="UP001153269"/>
    </source>
</evidence>
<evidence type="ECO:0000256" key="2">
    <source>
        <dbReference type="SAM" id="SignalP"/>
    </source>
</evidence>
<organism evidence="3 4">
    <name type="scientific">Pleuronectes platessa</name>
    <name type="common">European plaice</name>
    <dbReference type="NCBI Taxonomy" id="8262"/>
    <lineage>
        <taxon>Eukaryota</taxon>
        <taxon>Metazoa</taxon>
        <taxon>Chordata</taxon>
        <taxon>Craniata</taxon>
        <taxon>Vertebrata</taxon>
        <taxon>Euteleostomi</taxon>
        <taxon>Actinopterygii</taxon>
        <taxon>Neopterygii</taxon>
        <taxon>Teleostei</taxon>
        <taxon>Neoteleostei</taxon>
        <taxon>Acanthomorphata</taxon>
        <taxon>Carangaria</taxon>
        <taxon>Pleuronectiformes</taxon>
        <taxon>Pleuronectoidei</taxon>
        <taxon>Pleuronectidae</taxon>
        <taxon>Pleuronectes</taxon>
    </lineage>
</organism>
<gene>
    <name evidence="3" type="ORF">PLEPLA_LOCUS8812</name>
</gene>
<feature type="signal peptide" evidence="2">
    <location>
        <begin position="1"/>
        <end position="16"/>
    </location>
</feature>
<sequence>MERLLVAVFHTGSVSAVVLQQSCLRETSPPPKPQIGDEKDKRKHGWRPAYLAVAGQVSPSTGTTEQRTEFTKDTTILGLITNDEMAYRKEITAKLLADRPHHSGKGARDILPATQDIYHQLCLRKAHNIIKDYSHPASRLFTLLPPGPVFCVRNGYKSDPWNLTWISLSFKKLGPRPVQNQEKLDPNLTGRHRPNQH</sequence>
<dbReference type="AlphaFoldDB" id="A0A9N7TXJ4"/>
<proteinExistence type="predicted"/>
<comment type="caution">
    <text evidence="3">The sequence shown here is derived from an EMBL/GenBank/DDBJ whole genome shotgun (WGS) entry which is preliminary data.</text>
</comment>
<protein>
    <submittedName>
        <fullName evidence="3">Uncharacterized protein</fullName>
    </submittedName>
</protein>
<reference evidence="3" key="1">
    <citation type="submission" date="2020-03" db="EMBL/GenBank/DDBJ databases">
        <authorList>
            <person name="Weist P."/>
        </authorList>
    </citation>
    <scope>NUCLEOTIDE SEQUENCE</scope>
</reference>
<accession>A0A9N7TXJ4</accession>
<evidence type="ECO:0000313" key="3">
    <source>
        <dbReference type="EMBL" id="CAB1420935.1"/>
    </source>
</evidence>